<dbReference type="Proteomes" id="UP000295444">
    <property type="component" value="Unassembled WGS sequence"/>
</dbReference>
<name>A0A4R6RQX2_LABRH</name>
<dbReference type="AlphaFoldDB" id="A0A4R6RQX2"/>
<evidence type="ECO:0000313" key="5">
    <source>
        <dbReference type="Proteomes" id="UP000295444"/>
    </source>
</evidence>
<keyword evidence="2" id="KW-0812">Transmembrane</keyword>
<keyword evidence="2" id="KW-1133">Transmembrane helix</keyword>
<dbReference type="InterPro" id="IPR036779">
    <property type="entry name" value="LysM_dom_sf"/>
</dbReference>
<gene>
    <name evidence="4" type="ORF">EV186_11427</name>
</gene>
<dbReference type="Gene3D" id="3.10.350.10">
    <property type="entry name" value="LysM domain"/>
    <property type="match status" value="1"/>
</dbReference>
<dbReference type="EMBL" id="SNXZ01000014">
    <property type="protein sequence ID" value="TDP89203.1"/>
    <property type="molecule type" value="Genomic_DNA"/>
</dbReference>
<feature type="region of interest" description="Disordered" evidence="1">
    <location>
        <begin position="14"/>
        <end position="41"/>
    </location>
</feature>
<keyword evidence="5" id="KW-1185">Reference proteome</keyword>
<dbReference type="RefSeq" id="WP_208116010.1">
    <property type="nucleotide sequence ID" value="NZ_SNXZ01000014.1"/>
</dbReference>
<comment type="caution">
    <text evidence="4">The sequence shown here is derived from an EMBL/GenBank/DDBJ whole genome shotgun (WGS) entry which is preliminary data.</text>
</comment>
<keyword evidence="2" id="KW-0472">Membrane</keyword>
<reference evidence="4 5" key="1">
    <citation type="submission" date="2019-03" db="EMBL/GenBank/DDBJ databases">
        <title>Genomic Encyclopedia of Type Strains, Phase IV (KMG-IV): sequencing the most valuable type-strain genomes for metagenomic binning, comparative biology and taxonomic classification.</title>
        <authorList>
            <person name="Goeker M."/>
        </authorList>
    </citation>
    <scope>NUCLEOTIDE SEQUENCE [LARGE SCALE GENOMIC DNA]</scope>
    <source>
        <strain evidence="4 5">DSM 45361</strain>
    </source>
</reference>
<evidence type="ECO:0000256" key="2">
    <source>
        <dbReference type="SAM" id="Phobius"/>
    </source>
</evidence>
<sequence>MAILVERVGRTRQPVRSVPVREERRTPRQVDRTRPPTRPKRVTAPHVVAAPRLPRPKPLPLVFLLVLGAAVCAAVYGLGALSNSVAGDSVPSHTVSVVVAPGENLWTIAQHHAPGSEPAAVVDRIRDLNDLDPADSVAVGTPLIVPDGQ</sequence>
<feature type="transmembrane region" description="Helical" evidence="2">
    <location>
        <begin position="61"/>
        <end position="81"/>
    </location>
</feature>
<protein>
    <submittedName>
        <fullName evidence="4">LysM domain-containing protein</fullName>
    </submittedName>
</protein>
<feature type="domain" description="LysM" evidence="3">
    <location>
        <begin position="95"/>
        <end position="145"/>
    </location>
</feature>
<dbReference type="InterPro" id="IPR018392">
    <property type="entry name" value="LysM"/>
</dbReference>
<feature type="compositionally biased region" description="Basic and acidic residues" evidence="1">
    <location>
        <begin position="19"/>
        <end position="34"/>
    </location>
</feature>
<dbReference type="PROSITE" id="PS51782">
    <property type="entry name" value="LYSM"/>
    <property type="match status" value="1"/>
</dbReference>
<evidence type="ECO:0000313" key="4">
    <source>
        <dbReference type="EMBL" id="TDP89203.1"/>
    </source>
</evidence>
<dbReference type="Pfam" id="PF01476">
    <property type="entry name" value="LysM"/>
    <property type="match status" value="1"/>
</dbReference>
<organism evidence="4 5">
    <name type="scientific">Labedaea rhizosphaerae</name>
    <dbReference type="NCBI Taxonomy" id="598644"/>
    <lineage>
        <taxon>Bacteria</taxon>
        <taxon>Bacillati</taxon>
        <taxon>Actinomycetota</taxon>
        <taxon>Actinomycetes</taxon>
        <taxon>Pseudonocardiales</taxon>
        <taxon>Pseudonocardiaceae</taxon>
        <taxon>Labedaea</taxon>
    </lineage>
</organism>
<accession>A0A4R6RQX2</accession>
<evidence type="ECO:0000259" key="3">
    <source>
        <dbReference type="PROSITE" id="PS51782"/>
    </source>
</evidence>
<evidence type="ECO:0000256" key="1">
    <source>
        <dbReference type="SAM" id="MobiDB-lite"/>
    </source>
</evidence>
<proteinExistence type="predicted"/>